<keyword evidence="3" id="KW-1185">Reference proteome</keyword>
<accession>A0A561SEE0</accession>
<dbReference type="AlphaFoldDB" id="A0A561SEE0"/>
<evidence type="ECO:0000313" key="3">
    <source>
        <dbReference type="Proteomes" id="UP000317940"/>
    </source>
</evidence>
<evidence type="ECO:0000259" key="1">
    <source>
        <dbReference type="Pfam" id="PF04149"/>
    </source>
</evidence>
<reference evidence="2 3" key="1">
    <citation type="submission" date="2019-06" db="EMBL/GenBank/DDBJ databases">
        <title>Sequencing the genomes of 1000 actinobacteria strains.</title>
        <authorList>
            <person name="Klenk H.-P."/>
        </authorList>
    </citation>
    <scope>NUCLEOTIDE SEQUENCE [LARGE SCALE GENOMIC DNA]</scope>
    <source>
        <strain evidence="2 3">DSM 44826</strain>
    </source>
</reference>
<name>A0A561SEE0_9ACTN</name>
<feature type="domain" description="DUF397" evidence="1">
    <location>
        <begin position="29"/>
        <end position="77"/>
    </location>
</feature>
<gene>
    <name evidence="2" type="ORF">FHX73_16376</name>
</gene>
<dbReference type="EMBL" id="VIWT01000006">
    <property type="protein sequence ID" value="TWF73225.1"/>
    <property type="molecule type" value="Genomic_DNA"/>
</dbReference>
<dbReference type="Pfam" id="PF04149">
    <property type="entry name" value="DUF397"/>
    <property type="match status" value="1"/>
</dbReference>
<evidence type="ECO:0000313" key="2">
    <source>
        <dbReference type="EMBL" id="TWF73225.1"/>
    </source>
</evidence>
<organism evidence="2 3">
    <name type="scientific">Kitasatospora viridis</name>
    <dbReference type="NCBI Taxonomy" id="281105"/>
    <lineage>
        <taxon>Bacteria</taxon>
        <taxon>Bacillati</taxon>
        <taxon>Actinomycetota</taxon>
        <taxon>Actinomycetes</taxon>
        <taxon>Kitasatosporales</taxon>
        <taxon>Streptomycetaceae</taxon>
        <taxon>Kitasatospora</taxon>
    </lineage>
</organism>
<comment type="caution">
    <text evidence="2">The sequence shown here is derived from an EMBL/GenBank/DDBJ whole genome shotgun (WGS) entry which is preliminary data.</text>
</comment>
<protein>
    <submittedName>
        <fullName evidence="2">Uncharacterized protein DUF397</fullName>
    </submittedName>
</protein>
<sequence>MSTTPGPRTSEALPKADLYALDVSGLERRTSSFSQNNSNCVEVAHLPGGGVVITDSKRPDRSDLRYDAAEWEAFKKGILAGEL</sequence>
<proteinExistence type="predicted"/>
<dbReference type="RefSeq" id="WP_246214195.1">
    <property type="nucleotide sequence ID" value="NZ_BAAAMZ010000005.1"/>
</dbReference>
<dbReference type="InterPro" id="IPR007278">
    <property type="entry name" value="DUF397"/>
</dbReference>
<dbReference type="Proteomes" id="UP000317940">
    <property type="component" value="Unassembled WGS sequence"/>
</dbReference>